<dbReference type="SUPFAM" id="SSF52540">
    <property type="entry name" value="P-loop containing nucleoside triphosphate hydrolases"/>
    <property type="match status" value="1"/>
</dbReference>
<name>A0A1D1XM01_9ARAE</name>
<feature type="transmembrane region" description="Helical" evidence="11">
    <location>
        <begin position="27"/>
        <end position="47"/>
    </location>
</feature>
<organism evidence="12">
    <name type="scientific">Anthurium amnicola</name>
    <dbReference type="NCBI Taxonomy" id="1678845"/>
    <lineage>
        <taxon>Eukaryota</taxon>
        <taxon>Viridiplantae</taxon>
        <taxon>Streptophyta</taxon>
        <taxon>Embryophyta</taxon>
        <taxon>Tracheophyta</taxon>
        <taxon>Spermatophyta</taxon>
        <taxon>Magnoliopsida</taxon>
        <taxon>Liliopsida</taxon>
        <taxon>Araceae</taxon>
        <taxon>Pothoideae</taxon>
        <taxon>Potheae</taxon>
        <taxon>Anthurium</taxon>
    </lineage>
</organism>
<evidence type="ECO:0000256" key="4">
    <source>
        <dbReference type="ARBA" id="ARBA00022692"/>
    </source>
</evidence>
<evidence type="ECO:0000256" key="7">
    <source>
        <dbReference type="ARBA" id="ARBA00022989"/>
    </source>
</evidence>
<keyword evidence="4 11" id="KW-0812">Transmembrane</keyword>
<keyword evidence="9 11" id="KW-0472">Membrane</keyword>
<dbReference type="EMBL" id="GDJX01006076">
    <property type="protein sequence ID" value="JAT61860.1"/>
    <property type="molecule type" value="Transcribed_RNA"/>
</dbReference>
<evidence type="ECO:0000256" key="1">
    <source>
        <dbReference type="ARBA" id="ARBA00004389"/>
    </source>
</evidence>
<keyword evidence="7 11" id="KW-1133">Transmembrane helix</keyword>
<protein>
    <recommendedName>
        <fullName evidence="3">Signal recognition particle receptor subunit beta</fullName>
    </recommendedName>
</protein>
<keyword evidence="8" id="KW-0342">GTP-binding</keyword>
<dbReference type="GO" id="GO:0005785">
    <property type="term" value="C:signal recognition particle receptor complex"/>
    <property type="evidence" value="ECO:0007669"/>
    <property type="project" value="TreeGrafter"/>
</dbReference>
<comment type="similarity">
    <text evidence="2">Belongs to the SRP receptor beta subunit family.</text>
</comment>
<dbReference type="PANTHER" id="PTHR11485">
    <property type="entry name" value="TRANSFERRIN"/>
    <property type="match status" value="1"/>
</dbReference>
<evidence type="ECO:0000313" key="13">
    <source>
        <dbReference type="EMBL" id="JAT60564.1"/>
    </source>
</evidence>
<evidence type="ECO:0000256" key="3">
    <source>
        <dbReference type="ARBA" id="ARBA00020256"/>
    </source>
</evidence>
<evidence type="ECO:0000256" key="6">
    <source>
        <dbReference type="ARBA" id="ARBA00022824"/>
    </source>
</evidence>
<dbReference type="Gene3D" id="3.40.50.300">
    <property type="entry name" value="P-loop containing nucleotide triphosphate hydrolases"/>
    <property type="match status" value="1"/>
</dbReference>
<proteinExistence type="inferred from homology"/>
<reference evidence="12" key="1">
    <citation type="submission" date="2015-07" db="EMBL/GenBank/DDBJ databases">
        <title>Transcriptome Assembly of Anthurium amnicola.</title>
        <authorList>
            <person name="Suzuki J."/>
        </authorList>
    </citation>
    <scope>NUCLEOTIDE SEQUENCE</scope>
</reference>
<sequence>MEHLLQRVEQWMHDVEQWVRQQPVEQLYAALAVLLLTIALLLLGRLFKRTKSNTIVLAGLSGSGKTVLFYQLRDGSFHHGTVTSMEPNDDCFILHSESEKKNKIKPVRIVDVPGHPRLRTKLDDFLPQAAGIVFVVDALDFLPSCRAIAEYLYDILTKADVVKKKIPVLILCNKADKVTAHSKEFIKKQLEKEIDKLRTSRTGLSTADITNEYTLGEQGETFSFVQCHNKVSVADASGLMGETSQLEQFIREHVKL</sequence>
<evidence type="ECO:0000256" key="8">
    <source>
        <dbReference type="ARBA" id="ARBA00023134"/>
    </source>
</evidence>
<keyword evidence="6" id="KW-0256">Endoplasmic reticulum</keyword>
<dbReference type="Pfam" id="PF09439">
    <property type="entry name" value="SRPRB"/>
    <property type="match status" value="1"/>
</dbReference>
<evidence type="ECO:0000313" key="14">
    <source>
        <dbReference type="EMBL" id="JAT61860.1"/>
    </source>
</evidence>
<dbReference type="InterPro" id="IPR027417">
    <property type="entry name" value="P-loop_NTPase"/>
</dbReference>
<dbReference type="EMBL" id="GDJX01007372">
    <property type="protein sequence ID" value="JAT60564.1"/>
    <property type="molecule type" value="Transcribed_RNA"/>
</dbReference>
<dbReference type="AlphaFoldDB" id="A0A1D1XM01"/>
<keyword evidence="10 12" id="KW-0675">Receptor</keyword>
<evidence type="ECO:0000256" key="2">
    <source>
        <dbReference type="ARBA" id="ARBA00005619"/>
    </source>
</evidence>
<evidence type="ECO:0000256" key="11">
    <source>
        <dbReference type="SAM" id="Phobius"/>
    </source>
</evidence>
<dbReference type="CDD" id="cd04105">
    <property type="entry name" value="SR_beta"/>
    <property type="match status" value="1"/>
</dbReference>
<evidence type="ECO:0000313" key="12">
    <source>
        <dbReference type="EMBL" id="JAT43424.1"/>
    </source>
</evidence>
<comment type="subcellular location">
    <subcellularLocation>
        <location evidence="1">Endoplasmic reticulum membrane</location>
        <topology evidence="1">Single-pass membrane protein</topology>
    </subcellularLocation>
</comment>
<accession>A0A1D1XM01</accession>
<dbReference type="GO" id="GO:0045047">
    <property type="term" value="P:protein targeting to ER"/>
    <property type="evidence" value="ECO:0007669"/>
    <property type="project" value="TreeGrafter"/>
</dbReference>
<gene>
    <name evidence="12" type="primary">SRPRB_3</name>
    <name evidence="14" type="synonym">SRPRB_1</name>
    <name evidence="13" type="synonym">SRPRB_5</name>
    <name evidence="14" type="ORF">g.73342</name>
    <name evidence="13" type="ORF">g.73348</name>
    <name evidence="12" type="ORF">g.73356</name>
</gene>
<dbReference type="GO" id="GO:0005525">
    <property type="term" value="F:GTP binding"/>
    <property type="evidence" value="ECO:0007669"/>
    <property type="project" value="UniProtKB-KW"/>
</dbReference>
<keyword evidence="5" id="KW-0547">Nucleotide-binding</keyword>
<evidence type="ECO:0000256" key="5">
    <source>
        <dbReference type="ARBA" id="ARBA00022741"/>
    </source>
</evidence>
<dbReference type="EMBL" id="GDJX01024512">
    <property type="protein sequence ID" value="JAT43424.1"/>
    <property type="molecule type" value="Transcribed_RNA"/>
</dbReference>
<dbReference type="InterPro" id="IPR019009">
    <property type="entry name" value="SRP_receptor_beta_su"/>
</dbReference>
<dbReference type="PROSITE" id="PS51417">
    <property type="entry name" value="ARF"/>
    <property type="match status" value="1"/>
</dbReference>
<evidence type="ECO:0000256" key="9">
    <source>
        <dbReference type="ARBA" id="ARBA00023136"/>
    </source>
</evidence>
<evidence type="ECO:0000256" key="10">
    <source>
        <dbReference type="ARBA" id="ARBA00023170"/>
    </source>
</evidence>
<dbReference type="PANTHER" id="PTHR11485:SF34">
    <property type="entry name" value="SIGNAL RECOGNITION PARTICLE RECEPTOR SUBUNIT BETA"/>
    <property type="match status" value="1"/>
</dbReference>